<dbReference type="Gene3D" id="3.30.710.10">
    <property type="entry name" value="Potassium Channel Kv1.1, Chain A"/>
    <property type="match status" value="1"/>
</dbReference>
<keyword evidence="4 7" id="KW-0863">Zinc-finger</keyword>
<feature type="region of interest" description="Disordered" evidence="8">
    <location>
        <begin position="982"/>
        <end position="1006"/>
    </location>
</feature>
<protein>
    <submittedName>
        <fullName evidence="11">Putative microtubule binding protein</fullName>
    </submittedName>
</protein>
<dbReference type="SMART" id="SM00225">
    <property type="entry name" value="BTB"/>
    <property type="match status" value="1"/>
</dbReference>
<feature type="compositionally biased region" description="Basic and acidic residues" evidence="8">
    <location>
        <begin position="345"/>
        <end position="371"/>
    </location>
</feature>
<evidence type="ECO:0000256" key="7">
    <source>
        <dbReference type="PROSITE-ProRule" id="PRU00042"/>
    </source>
</evidence>
<feature type="region of interest" description="Disordered" evidence="8">
    <location>
        <begin position="220"/>
        <end position="371"/>
    </location>
</feature>
<dbReference type="GO" id="GO:0000981">
    <property type="term" value="F:DNA-binding transcription factor activity, RNA polymerase II-specific"/>
    <property type="evidence" value="ECO:0007669"/>
    <property type="project" value="TreeGrafter"/>
</dbReference>
<dbReference type="SMART" id="SM00355">
    <property type="entry name" value="ZnF_C2H2"/>
    <property type="match status" value="5"/>
</dbReference>
<evidence type="ECO:0000256" key="6">
    <source>
        <dbReference type="ARBA" id="ARBA00023242"/>
    </source>
</evidence>
<evidence type="ECO:0000256" key="4">
    <source>
        <dbReference type="ARBA" id="ARBA00022771"/>
    </source>
</evidence>
<keyword evidence="6" id="KW-0539">Nucleus</keyword>
<evidence type="ECO:0000256" key="2">
    <source>
        <dbReference type="ARBA" id="ARBA00022723"/>
    </source>
</evidence>
<feature type="compositionally biased region" description="Acidic residues" evidence="8">
    <location>
        <begin position="982"/>
        <end position="994"/>
    </location>
</feature>
<feature type="domain" description="C2H2-type" evidence="10">
    <location>
        <begin position="592"/>
        <end position="620"/>
    </location>
</feature>
<feature type="compositionally biased region" description="Polar residues" evidence="8">
    <location>
        <begin position="259"/>
        <end position="282"/>
    </location>
</feature>
<proteinExistence type="evidence at transcript level"/>
<dbReference type="InterPro" id="IPR036236">
    <property type="entry name" value="Znf_C2H2_sf"/>
</dbReference>
<feature type="non-terminal residue" evidence="11">
    <location>
        <position position="1"/>
    </location>
</feature>
<evidence type="ECO:0000259" key="9">
    <source>
        <dbReference type="PROSITE" id="PS50097"/>
    </source>
</evidence>
<dbReference type="PROSITE" id="PS50097">
    <property type="entry name" value="BTB"/>
    <property type="match status" value="1"/>
</dbReference>
<dbReference type="Gene3D" id="3.30.160.60">
    <property type="entry name" value="Classic Zinc Finger"/>
    <property type="match status" value="1"/>
</dbReference>
<dbReference type="InterPro" id="IPR011333">
    <property type="entry name" value="SKP1/BTB/POZ_sf"/>
</dbReference>
<evidence type="ECO:0000256" key="3">
    <source>
        <dbReference type="ARBA" id="ARBA00022737"/>
    </source>
</evidence>
<dbReference type="InterPro" id="IPR013087">
    <property type="entry name" value="Znf_C2H2_type"/>
</dbReference>
<dbReference type="GO" id="GO:0005634">
    <property type="term" value="C:nucleus"/>
    <property type="evidence" value="ECO:0007669"/>
    <property type="project" value="UniProtKB-SubCell"/>
</dbReference>
<dbReference type="EMBL" id="GBGD01000294">
    <property type="protein sequence ID" value="JAC88595.1"/>
    <property type="molecule type" value="mRNA"/>
</dbReference>
<organism evidence="11">
    <name type="scientific">Panstrongylus megistus</name>
    <dbReference type="NCBI Taxonomy" id="65343"/>
    <lineage>
        <taxon>Eukaryota</taxon>
        <taxon>Metazoa</taxon>
        <taxon>Ecdysozoa</taxon>
        <taxon>Arthropoda</taxon>
        <taxon>Hexapoda</taxon>
        <taxon>Insecta</taxon>
        <taxon>Pterygota</taxon>
        <taxon>Neoptera</taxon>
        <taxon>Paraneoptera</taxon>
        <taxon>Hemiptera</taxon>
        <taxon>Heteroptera</taxon>
        <taxon>Panheteroptera</taxon>
        <taxon>Cimicomorpha</taxon>
        <taxon>Reduviidae</taxon>
        <taxon>Triatominae</taxon>
        <taxon>Panstrongylus</taxon>
    </lineage>
</organism>
<dbReference type="PANTHER" id="PTHR24394:SF29">
    <property type="entry name" value="MYONEURIN"/>
    <property type="match status" value="1"/>
</dbReference>
<dbReference type="PROSITE" id="PS50157">
    <property type="entry name" value="ZINC_FINGER_C2H2_2"/>
    <property type="match status" value="1"/>
</dbReference>
<evidence type="ECO:0000259" key="10">
    <source>
        <dbReference type="PROSITE" id="PS50157"/>
    </source>
</evidence>
<keyword evidence="5" id="KW-0862">Zinc</keyword>
<feature type="region of interest" description="Disordered" evidence="8">
    <location>
        <begin position="775"/>
        <end position="803"/>
    </location>
</feature>
<accession>A0A069DXH0</accession>
<feature type="region of interest" description="Disordered" evidence="8">
    <location>
        <begin position="895"/>
        <end position="916"/>
    </location>
</feature>
<dbReference type="SUPFAM" id="SSF57667">
    <property type="entry name" value="beta-beta-alpha zinc fingers"/>
    <property type="match status" value="1"/>
</dbReference>
<dbReference type="Pfam" id="PF00651">
    <property type="entry name" value="BTB"/>
    <property type="match status" value="1"/>
</dbReference>
<name>A0A069DXH0_9HEMI</name>
<evidence type="ECO:0000313" key="11">
    <source>
        <dbReference type="EMBL" id="JAC88595.1"/>
    </source>
</evidence>
<evidence type="ECO:0000256" key="1">
    <source>
        <dbReference type="ARBA" id="ARBA00004123"/>
    </source>
</evidence>
<dbReference type="GO" id="GO:0008270">
    <property type="term" value="F:zinc ion binding"/>
    <property type="evidence" value="ECO:0007669"/>
    <property type="project" value="UniProtKB-KW"/>
</dbReference>
<keyword evidence="2" id="KW-0479">Metal-binding</keyword>
<dbReference type="SUPFAM" id="SSF54695">
    <property type="entry name" value="POZ domain"/>
    <property type="match status" value="1"/>
</dbReference>
<comment type="subcellular location">
    <subcellularLocation>
        <location evidence="1">Nucleus</location>
    </subcellularLocation>
</comment>
<feature type="domain" description="BTB" evidence="9">
    <location>
        <begin position="29"/>
        <end position="92"/>
    </location>
</feature>
<sequence>QNLKQLRVDNWAVFFLQRLQLLFAKGDCCDLTLKFVSGQELKVHRLVLSTSTSFFESMESNGNVINLPESLPYSVVQPIINFLYSGRLEFKAELHSQLLAIAKIMKLAILARILVAQKNDNGVGDHISSAGKIVDIKKVQFKTPSPNKTPSSSSSYVNIIAGKKLPIWKKRTVPYKFERKPVKDEEPRPTRFEWPDEETCNNMLMTTPSFTSLSYESAPVITPSVSPRPSSPPSLPSTSLKRRVMPPVSSIPDKIFKSDGNTPSNDNEPKNTDNTMSENTNVSDDDDDDDGHFETIHTYGDSDDDIDDIPPETETPVSSLKPILKPMSDTPIQTPSKKVRFSFAPEDKENKDEKTPENVETPQKKGSDKKDITNHAKIIQEVLKKYPDLVKNNKNIKLKITAPGSTSKQNTITIDTKKRTVQSKSSYIVLKSTVKNDPVTPSSSENTEKATSATTLMEKSKGPWKCETCMTGNEPLKFDSYYEFRKHLQETHSEKADSKICEYCGYKASKRNLHLYHLYTKHGVDPPKNVKFPKCTQCSYIALSESLLVKHLNSHQIAKDLTCQVCNTTFRTYSSLHVHSLSCKPNSEVRSYPCPNCKKIFKTNVSLNAHVKVCTVSEKETDEAGGGGSQSSNDVIEVPIIETVGMNKGEHALVQIPSGIILTETPNVALLPSSESEALNNVASSIATSIGLTVAIPQEHQQAVILLDSNSQFFLQGNESVVVSNENDVEEYIVPELLRDEMGQIYTTQNVPYTVSSTGVITCPVMSIQSTNEIDKNKEAESNGSSTLNLNSGDHNYADGELKDSNALNSQTTLLESPETHLESSNTRVEIKDSQAEDIIVAQLEKALQSPEPSSDTLEDSAIEDSAIEDSAIEASAIEDTSIEDTPIEDTAAVEESTVEDTSLNNHSEMESTETTECKIIDDPVSSESADNLVNIPEASNIADDGELKEDKNEEALKETSLTNIETNESDKAISLVRDWGFDNEEDTEDDIEDSEIRPSRPTVDF</sequence>
<feature type="compositionally biased region" description="Low complexity" evidence="8">
    <location>
        <begin position="782"/>
        <end position="793"/>
    </location>
</feature>
<evidence type="ECO:0000256" key="8">
    <source>
        <dbReference type="SAM" id="MobiDB-lite"/>
    </source>
</evidence>
<dbReference type="PANTHER" id="PTHR24394">
    <property type="entry name" value="ZINC FINGER PROTEIN"/>
    <property type="match status" value="1"/>
</dbReference>
<dbReference type="InterPro" id="IPR000210">
    <property type="entry name" value="BTB/POZ_dom"/>
</dbReference>
<feature type="region of interest" description="Disordered" evidence="8">
    <location>
        <begin position="436"/>
        <end position="456"/>
    </location>
</feature>
<evidence type="ECO:0000256" key="5">
    <source>
        <dbReference type="ARBA" id="ARBA00022833"/>
    </source>
</evidence>
<dbReference type="AlphaFoldDB" id="A0A069DXH0"/>
<keyword evidence="3" id="KW-0677">Repeat</keyword>
<reference evidence="11" key="1">
    <citation type="journal article" date="2015" name="J. Med. Entomol.">
        <title>A Deep Insight Into the Sialotranscriptome of the Chagas Disease Vector, Panstrongylus megistus (Hemiptera: Heteroptera).</title>
        <authorList>
            <person name="Ribeiro J.M."/>
            <person name="Schwarz A."/>
            <person name="Francischetti I.M."/>
        </authorList>
    </citation>
    <scope>NUCLEOTIDE SEQUENCE</scope>
    <source>
        <tissue evidence="11">Salivary glands</tissue>
    </source>
</reference>
<feature type="compositionally biased region" description="Acidic residues" evidence="8">
    <location>
        <begin position="301"/>
        <end position="311"/>
    </location>
</feature>